<dbReference type="PANTHER" id="PTHR38926:SF5">
    <property type="entry name" value="F-BOX AND LEUCINE-RICH REPEAT PROTEIN 6"/>
    <property type="match status" value="1"/>
</dbReference>
<organism evidence="2 3">
    <name type="scientific">Cyclotella atomus</name>
    <dbReference type="NCBI Taxonomy" id="382360"/>
    <lineage>
        <taxon>Eukaryota</taxon>
        <taxon>Sar</taxon>
        <taxon>Stramenopiles</taxon>
        <taxon>Ochrophyta</taxon>
        <taxon>Bacillariophyta</taxon>
        <taxon>Coscinodiscophyceae</taxon>
        <taxon>Thalassiosirophycidae</taxon>
        <taxon>Stephanodiscales</taxon>
        <taxon>Stephanodiscaceae</taxon>
        <taxon>Cyclotella</taxon>
    </lineage>
</organism>
<keyword evidence="3" id="KW-1185">Reference proteome</keyword>
<dbReference type="PANTHER" id="PTHR38926">
    <property type="entry name" value="F-BOX DOMAIN CONTAINING PROTEIN, EXPRESSED"/>
    <property type="match status" value="1"/>
</dbReference>
<dbReference type="EMBL" id="JALLPJ020000388">
    <property type="protein sequence ID" value="KAL3793582.1"/>
    <property type="molecule type" value="Genomic_DNA"/>
</dbReference>
<protein>
    <recommendedName>
        <fullName evidence="1">F-box domain-containing protein</fullName>
    </recommendedName>
</protein>
<gene>
    <name evidence="2" type="ORF">ACHAWO_001631</name>
</gene>
<evidence type="ECO:0000313" key="2">
    <source>
        <dbReference type="EMBL" id="KAL3793582.1"/>
    </source>
</evidence>
<sequence>MPKACAAKRKACYKTSESDDEADAAPGVNKLVDLDFENKSTTPKIIANALLSLLPNDATKQDSGAKTLVKAFPLVLAELEARASKTAMKSVEEGASQPITFSFKNNDSEEVAAAVDLPEESFVHVLHFLDGHELVDASLVSKAWLSSTRLPTVWKDGVDMSRGMNKKELNMTGLLKLLRRPQFSELKAIALPNTKMKLGANGVKQLATALPHLETLDFGYYSGNTKAKDSHLLAAAELFPQLSGLRLDMWNATSYGIASVARAMGSRLVDLRIRAESITRGFLSQAAMDAIASSCPNLKYFGYKNSEFLYSPSLDGVRGDKVVALVKACPKLETLELRDVYVHVDKSHYLEIAEFVSERLDQYALRNLIVYGHGRISEKVTNPFKICELLSEFTFLNVVDKFCHPRLGTGVMFWDIKYGTDGIPKRTRNIMSL</sequence>
<dbReference type="InterPro" id="IPR001810">
    <property type="entry name" value="F-box_dom"/>
</dbReference>
<dbReference type="Gene3D" id="1.20.1280.50">
    <property type="match status" value="1"/>
</dbReference>
<dbReference type="SUPFAM" id="SSF81383">
    <property type="entry name" value="F-box domain"/>
    <property type="match status" value="1"/>
</dbReference>
<evidence type="ECO:0000313" key="3">
    <source>
        <dbReference type="Proteomes" id="UP001530400"/>
    </source>
</evidence>
<reference evidence="2 3" key="1">
    <citation type="submission" date="2024-10" db="EMBL/GenBank/DDBJ databases">
        <title>Updated reference genomes for cyclostephanoid diatoms.</title>
        <authorList>
            <person name="Roberts W.R."/>
            <person name="Alverson A.J."/>
        </authorList>
    </citation>
    <scope>NUCLEOTIDE SEQUENCE [LARGE SCALE GENOMIC DNA]</scope>
    <source>
        <strain evidence="2 3">AJA010-31</strain>
    </source>
</reference>
<accession>A0ABD3Q0U4</accession>
<dbReference type="Gene3D" id="3.80.10.10">
    <property type="entry name" value="Ribonuclease Inhibitor"/>
    <property type="match status" value="1"/>
</dbReference>
<dbReference type="AlphaFoldDB" id="A0ABD3Q0U4"/>
<dbReference type="CDD" id="cd09917">
    <property type="entry name" value="F-box_SF"/>
    <property type="match status" value="1"/>
</dbReference>
<dbReference type="Pfam" id="PF12937">
    <property type="entry name" value="F-box-like"/>
    <property type="match status" value="1"/>
</dbReference>
<proteinExistence type="predicted"/>
<name>A0ABD3Q0U4_9STRA</name>
<evidence type="ECO:0000259" key="1">
    <source>
        <dbReference type="PROSITE" id="PS50181"/>
    </source>
</evidence>
<feature type="domain" description="F-box" evidence="1">
    <location>
        <begin position="111"/>
        <end position="157"/>
    </location>
</feature>
<dbReference type="SUPFAM" id="SSF52047">
    <property type="entry name" value="RNI-like"/>
    <property type="match status" value="1"/>
</dbReference>
<dbReference type="Proteomes" id="UP001530400">
    <property type="component" value="Unassembled WGS sequence"/>
</dbReference>
<dbReference type="PROSITE" id="PS50181">
    <property type="entry name" value="FBOX"/>
    <property type="match status" value="1"/>
</dbReference>
<dbReference type="InterPro" id="IPR032675">
    <property type="entry name" value="LRR_dom_sf"/>
</dbReference>
<comment type="caution">
    <text evidence="2">The sequence shown here is derived from an EMBL/GenBank/DDBJ whole genome shotgun (WGS) entry which is preliminary data.</text>
</comment>
<dbReference type="InterPro" id="IPR036047">
    <property type="entry name" value="F-box-like_dom_sf"/>
</dbReference>